<dbReference type="Gene3D" id="1.10.3810.10">
    <property type="entry name" value="Biosynthetic peptidoglycan transglycosylase-like"/>
    <property type="match status" value="1"/>
</dbReference>
<protein>
    <submittedName>
        <fullName evidence="4">Transglycosylase domain-containing protein</fullName>
    </submittedName>
</protein>
<comment type="caution">
    <text evidence="4">The sequence shown here is derived from an EMBL/GenBank/DDBJ whole genome shotgun (WGS) entry which is preliminary data.</text>
</comment>
<dbReference type="GO" id="GO:0030288">
    <property type="term" value="C:outer membrane-bounded periplasmic space"/>
    <property type="evidence" value="ECO:0007669"/>
    <property type="project" value="TreeGrafter"/>
</dbReference>
<comment type="pathway">
    <text evidence="1">Cell wall biogenesis; peptidoglycan biosynthesis.</text>
</comment>
<reference evidence="4 5" key="1">
    <citation type="submission" date="2020-07" db="EMBL/GenBank/DDBJ databases">
        <title>isolation of Luteimonas sp. SJ-16.</title>
        <authorList>
            <person name="Huang X.-X."/>
            <person name="Xu L."/>
            <person name="Sun J.-Q."/>
        </authorList>
    </citation>
    <scope>NUCLEOTIDE SEQUENCE [LARGE SCALE GENOMIC DNA]</scope>
    <source>
        <strain evidence="4 5">SJ-16</strain>
    </source>
</reference>
<keyword evidence="5" id="KW-1185">Reference proteome</keyword>
<dbReference type="GO" id="GO:0008955">
    <property type="term" value="F:peptidoglycan glycosyltransferase activity"/>
    <property type="evidence" value="ECO:0007669"/>
    <property type="project" value="TreeGrafter"/>
</dbReference>
<evidence type="ECO:0000256" key="2">
    <source>
        <dbReference type="ARBA" id="ARBA00022679"/>
    </source>
</evidence>
<evidence type="ECO:0000256" key="1">
    <source>
        <dbReference type="ARBA" id="ARBA00004752"/>
    </source>
</evidence>
<dbReference type="GO" id="GO:0009252">
    <property type="term" value="P:peptidoglycan biosynthetic process"/>
    <property type="evidence" value="ECO:0007669"/>
    <property type="project" value="TreeGrafter"/>
</dbReference>
<evidence type="ECO:0000313" key="5">
    <source>
        <dbReference type="Proteomes" id="UP000589896"/>
    </source>
</evidence>
<dbReference type="RefSeq" id="WP_180544781.1">
    <property type="nucleotide sequence ID" value="NZ_JACCJZ010000013.1"/>
</dbReference>
<dbReference type="Proteomes" id="UP000589896">
    <property type="component" value="Unassembled WGS sequence"/>
</dbReference>
<dbReference type="InterPro" id="IPR023346">
    <property type="entry name" value="Lysozyme-like_dom_sf"/>
</dbReference>
<sequence length="227" mass="24845">MRRGLAAIALALVSYLVIVALWANSVARELLQATPGTDRRIELDSGRLAALLAIEDPAFYSHRGLDMSDGQGLTTMTSVVARDLFLHGHDLDGWKGVLQSAYREVFSCCKKVDLGRDVMALVLHSHASKQQQFNLFLNNAYWGAIDGRAVVGIEAAAGAYYGEDAHALTDDKFFGLIAMLIAPNRFHPLIYPEDHAERTSRITKVVTGRCAPSGWLDLTYAHCDGVD</sequence>
<dbReference type="EMBL" id="JACCJZ010000013">
    <property type="protein sequence ID" value="NYZ62577.1"/>
    <property type="molecule type" value="Genomic_DNA"/>
</dbReference>
<dbReference type="PANTHER" id="PTHR32282">
    <property type="entry name" value="BINDING PROTEIN TRANSPEPTIDASE, PUTATIVE-RELATED"/>
    <property type="match status" value="1"/>
</dbReference>
<dbReference type="PANTHER" id="PTHR32282:SF33">
    <property type="entry name" value="PEPTIDOGLYCAN GLYCOSYLTRANSFERASE"/>
    <property type="match status" value="1"/>
</dbReference>
<gene>
    <name evidence="4" type="ORF">H0E82_07330</name>
</gene>
<evidence type="ECO:0000259" key="3">
    <source>
        <dbReference type="Pfam" id="PF00912"/>
    </source>
</evidence>
<proteinExistence type="predicted"/>
<organism evidence="4 5">
    <name type="scientific">Luteimonas deserti</name>
    <dbReference type="NCBI Taxonomy" id="2752306"/>
    <lineage>
        <taxon>Bacteria</taxon>
        <taxon>Pseudomonadati</taxon>
        <taxon>Pseudomonadota</taxon>
        <taxon>Gammaproteobacteria</taxon>
        <taxon>Lysobacterales</taxon>
        <taxon>Lysobacteraceae</taxon>
        <taxon>Luteimonas</taxon>
    </lineage>
</organism>
<dbReference type="SUPFAM" id="SSF53955">
    <property type="entry name" value="Lysozyme-like"/>
    <property type="match status" value="1"/>
</dbReference>
<feature type="domain" description="Glycosyl transferase family 51" evidence="3">
    <location>
        <begin position="49"/>
        <end position="204"/>
    </location>
</feature>
<keyword evidence="2" id="KW-0808">Transferase</keyword>
<dbReference type="InterPro" id="IPR050396">
    <property type="entry name" value="Glycosyltr_51/Transpeptidase"/>
</dbReference>
<dbReference type="InterPro" id="IPR001264">
    <property type="entry name" value="Glyco_trans_51"/>
</dbReference>
<dbReference type="Pfam" id="PF00912">
    <property type="entry name" value="Transgly"/>
    <property type="match status" value="1"/>
</dbReference>
<name>A0A7Z0QPR5_9GAMM</name>
<dbReference type="AlphaFoldDB" id="A0A7Z0QPR5"/>
<accession>A0A7Z0QPR5</accession>
<evidence type="ECO:0000313" key="4">
    <source>
        <dbReference type="EMBL" id="NYZ62577.1"/>
    </source>
</evidence>
<dbReference type="InterPro" id="IPR036950">
    <property type="entry name" value="PBP_transglycosylase"/>
</dbReference>